<dbReference type="InterPro" id="IPR050388">
    <property type="entry name" value="ABC_Ni/Peptide_Import"/>
</dbReference>
<gene>
    <name evidence="10" type="ORF">BJY26_001353</name>
</gene>
<dbReference type="AlphaFoldDB" id="A0A7Z0D1W1"/>
<organism evidence="10 11">
    <name type="scientific">Spelaeicoccus albus</name>
    <dbReference type="NCBI Taxonomy" id="1280376"/>
    <lineage>
        <taxon>Bacteria</taxon>
        <taxon>Bacillati</taxon>
        <taxon>Actinomycetota</taxon>
        <taxon>Actinomycetes</taxon>
        <taxon>Micrococcales</taxon>
        <taxon>Brevibacteriaceae</taxon>
        <taxon>Spelaeicoccus</taxon>
    </lineage>
</organism>
<proteinExistence type="inferred from homology"/>
<dbReference type="RefSeq" id="WP_179426766.1">
    <property type="nucleotide sequence ID" value="NZ_JACBZP010000001.1"/>
</dbReference>
<sequence>MKQILRVEDLHIDFELPDETVHAVRGIDFAINEGETLAIVGESGSGKSATALATLQLNPAPPVTYPRGRILLDGRDLLRQDRRTLRKIRGNDIAMIFQDPMASLNPLKRVGTQILEVLRLHRSESRGSHRKLMLAALDDAGIPDVEKRARQFPHQLSGGLRQRVMIAMAIVAQPRILIADEPTTALDVTVQSQILDVLVSLQAEYGMAMILISHDLGVVAETADNVAVMNKGAIVERGNVVDVFARPDQQYTRNLLAATPRLDTSATQRGGRTNVTGRSAS</sequence>
<dbReference type="Proteomes" id="UP000539111">
    <property type="component" value="Unassembled WGS sequence"/>
</dbReference>
<keyword evidence="3" id="KW-0813">Transport</keyword>
<evidence type="ECO:0000259" key="9">
    <source>
        <dbReference type="PROSITE" id="PS50893"/>
    </source>
</evidence>
<dbReference type="PANTHER" id="PTHR43297">
    <property type="entry name" value="OLIGOPEPTIDE TRANSPORT ATP-BINDING PROTEIN APPD"/>
    <property type="match status" value="1"/>
</dbReference>
<dbReference type="CDD" id="cd03257">
    <property type="entry name" value="ABC_NikE_OppD_transporters"/>
    <property type="match status" value="1"/>
</dbReference>
<dbReference type="GO" id="GO:0016887">
    <property type="term" value="F:ATP hydrolysis activity"/>
    <property type="evidence" value="ECO:0007669"/>
    <property type="project" value="InterPro"/>
</dbReference>
<keyword evidence="6" id="KW-0067">ATP-binding</keyword>
<evidence type="ECO:0000313" key="10">
    <source>
        <dbReference type="EMBL" id="NYI67047.1"/>
    </source>
</evidence>
<dbReference type="SUPFAM" id="SSF52540">
    <property type="entry name" value="P-loop containing nucleoside triphosphate hydrolases"/>
    <property type="match status" value="1"/>
</dbReference>
<dbReference type="InterPro" id="IPR027417">
    <property type="entry name" value="P-loop_NTPase"/>
</dbReference>
<dbReference type="InterPro" id="IPR003593">
    <property type="entry name" value="AAA+_ATPase"/>
</dbReference>
<evidence type="ECO:0000256" key="2">
    <source>
        <dbReference type="ARBA" id="ARBA00005417"/>
    </source>
</evidence>
<evidence type="ECO:0000256" key="3">
    <source>
        <dbReference type="ARBA" id="ARBA00022448"/>
    </source>
</evidence>
<accession>A0A7Z0D1W1</accession>
<dbReference type="PANTHER" id="PTHR43297:SF2">
    <property type="entry name" value="DIPEPTIDE TRANSPORT ATP-BINDING PROTEIN DPPD"/>
    <property type="match status" value="1"/>
</dbReference>
<keyword evidence="5" id="KW-0547">Nucleotide-binding</keyword>
<keyword evidence="11" id="KW-1185">Reference proteome</keyword>
<dbReference type="GO" id="GO:0005524">
    <property type="term" value="F:ATP binding"/>
    <property type="evidence" value="ECO:0007669"/>
    <property type="project" value="UniProtKB-KW"/>
</dbReference>
<dbReference type="InterPro" id="IPR003439">
    <property type="entry name" value="ABC_transporter-like_ATP-bd"/>
</dbReference>
<keyword evidence="7" id="KW-0472">Membrane</keyword>
<evidence type="ECO:0000256" key="6">
    <source>
        <dbReference type="ARBA" id="ARBA00022840"/>
    </source>
</evidence>
<dbReference type="SMART" id="SM00382">
    <property type="entry name" value="AAA"/>
    <property type="match status" value="1"/>
</dbReference>
<evidence type="ECO:0000256" key="1">
    <source>
        <dbReference type="ARBA" id="ARBA00004202"/>
    </source>
</evidence>
<comment type="similarity">
    <text evidence="2">Belongs to the ABC transporter superfamily.</text>
</comment>
<dbReference type="Pfam" id="PF00005">
    <property type="entry name" value="ABC_tran"/>
    <property type="match status" value="1"/>
</dbReference>
<feature type="domain" description="ABC transporter" evidence="9">
    <location>
        <begin position="5"/>
        <end position="256"/>
    </location>
</feature>
<evidence type="ECO:0000256" key="4">
    <source>
        <dbReference type="ARBA" id="ARBA00022475"/>
    </source>
</evidence>
<evidence type="ECO:0000256" key="7">
    <source>
        <dbReference type="ARBA" id="ARBA00023136"/>
    </source>
</evidence>
<name>A0A7Z0D1W1_9MICO</name>
<dbReference type="FunFam" id="3.40.50.300:FF:000016">
    <property type="entry name" value="Oligopeptide ABC transporter ATP-binding component"/>
    <property type="match status" value="1"/>
</dbReference>
<dbReference type="GO" id="GO:0005886">
    <property type="term" value="C:plasma membrane"/>
    <property type="evidence" value="ECO:0007669"/>
    <property type="project" value="UniProtKB-SubCell"/>
</dbReference>
<dbReference type="EMBL" id="JACBZP010000001">
    <property type="protein sequence ID" value="NYI67047.1"/>
    <property type="molecule type" value="Genomic_DNA"/>
</dbReference>
<comment type="subcellular location">
    <subcellularLocation>
        <location evidence="1">Cell membrane</location>
        <topology evidence="1">Peripheral membrane protein</topology>
    </subcellularLocation>
</comment>
<comment type="caution">
    <text evidence="10">The sequence shown here is derived from an EMBL/GenBank/DDBJ whole genome shotgun (WGS) entry which is preliminary data.</text>
</comment>
<feature type="region of interest" description="Disordered" evidence="8">
    <location>
        <begin position="262"/>
        <end position="281"/>
    </location>
</feature>
<keyword evidence="4" id="KW-1003">Cell membrane</keyword>
<evidence type="ECO:0000256" key="5">
    <source>
        <dbReference type="ARBA" id="ARBA00022741"/>
    </source>
</evidence>
<dbReference type="PROSITE" id="PS50893">
    <property type="entry name" value="ABC_TRANSPORTER_2"/>
    <property type="match status" value="1"/>
</dbReference>
<dbReference type="Gene3D" id="3.40.50.300">
    <property type="entry name" value="P-loop containing nucleotide triphosphate hydrolases"/>
    <property type="match status" value="1"/>
</dbReference>
<evidence type="ECO:0000313" key="11">
    <source>
        <dbReference type="Proteomes" id="UP000539111"/>
    </source>
</evidence>
<reference evidence="10 11" key="1">
    <citation type="submission" date="2020-07" db="EMBL/GenBank/DDBJ databases">
        <title>Sequencing the genomes of 1000 actinobacteria strains.</title>
        <authorList>
            <person name="Klenk H.-P."/>
        </authorList>
    </citation>
    <scope>NUCLEOTIDE SEQUENCE [LARGE SCALE GENOMIC DNA]</scope>
    <source>
        <strain evidence="10 11">DSM 26341</strain>
    </source>
</reference>
<evidence type="ECO:0000256" key="8">
    <source>
        <dbReference type="SAM" id="MobiDB-lite"/>
    </source>
</evidence>
<protein>
    <submittedName>
        <fullName evidence="10">ABC-type dipeptide/oligopeptide/nickel transport system ATPase component</fullName>
    </submittedName>
</protein>